<dbReference type="GO" id="GO:0050361">
    <property type="term" value="F:tryptophan 2-monooxygenase activity"/>
    <property type="evidence" value="ECO:0007669"/>
    <property type="project" value="UniProtKB-EC"/>
</dbReference>
<dbReference type="InterPro" id="IPR002937">
    <property type="entry name" value="Amino_oxidase"/>
</dbReference>
<evidence type="ECO:0000256" key="2">
    <source>
        <dbReference type="ARBA" id="ARBA00005833"/>
    </source>
</evidence>
<comment type="catalytic activity">
    <reaction evidence="6">
        <text>L-tryptophan + O2 = indole-3-acetamide + CO2 + H2O</text>
        <dbReference type="Rhea" id="RHEA:16165"/>
        <dbReference type="ChEBI" id="CHEBI:15377"/>
        <dbReference type="ChEBI" id="CHEBI:15379"/>
        <dbReference type="ChEBI" id="CHEBI:16031"/>
        <dbReference type="ChEBI" id="CHEBI:16526"/>
        <dbReference type="ChEBI" id="CHEBI:57912"/>
        <dbReference type="EC" id="1.13.12.3"/>
    </reaction>
</comment>
<evidence type="ECO:0000256" key="5">
    <source>
        <dbReference type="ARBA" id="ARBA00023070"/>
    </source>
</evidence>
<sequence length="531" mass="57723">MNWNGRPMTRRGLLGRLAALGGAGAAYHGLTTLGLLAIPPAHAGIPVRPADIGAGRSVVILGAGMAGLTAGLQLARAGFDVKIVEANGHIGGRSLTVRPGDSYAEVGREKMVCRFDDGLYLNAGPGRIPHHHTAVLEYCRTLGVAMEPYIFASRANLLQSDQALGGQPVQLRRIKHDLRGRLSEMLAKVPDPAALDASITAEDHAAFKGMLEQFGALNRQGDRLVYRSSSRAGYSVPPGAGRDPGTLYPDLELKTLLDSDFWRNGLFNDMTDYWQTSLMQPVGGMDMIVKGFLAAAIPGGRTVRDLVVTESPVREVVNTETGVVVVHAKGREQADYCISTMAPSVLARVKNNFRPAYADALTRIQDTPAFKLGWQATHRFWEENDQIYGGISWTDHPITQLWYPSDSYFSKTGVLTGAYNSGANAQLFGALSHPERVALALEGGEKLHPGFSNWVHRDRALSIAWHNMPHFPGGWQNNPPELDPQAYARLTVPEGNVMLAGDFLSYWWGWKEGAIRSADLAVQAIVDRVSQ</sequence>
<name>A0A8G2EZD0_9PROT</name>
<comment type="similarity">
    <text evidence="2">Belongs to the tryptophan 2-monooxygenase family.</text>
</comment>
<reference evidence="8 9" key="1">
    <citation type="submission" date="2016-10" db="EMBL/GenBank/DDBJ databases">
        <authorList>
            <person name="Varghese N."/>
            <person name="Submissions S."/>
        </authorList>
    </citation>
    <scope>NUCLEOTIDE SEQUENCE [LARGE SCALE GENOMIC DNA]</scope>
    <source>
        <strain evidence="8 9">DSM 18839</strain>
    </source>
</reference>
<dbReference type="Proteomes" id="UP000198615">
    <property type="component" value="Unassembled WGS sequence"/>
</dbReference>
<comment type="caution">
    <text evidence="8">The sequence shown here is derived from an EMBL/GenBank/DDBJ whole genome shotgun (WGS) entry which is preliminary data.</text>
</comment>
<evidence type="ECO:0000256" key="1">
    <source>
        <dbReference type="ARBA" id="ARBA00004814"/>
    </source>
</evidence>
<evidence type="ECO:0000313" key="8">
    <source>
        <dbReference type="EMBL" id="SDG19906.1"/>
    </source>
</evidence>
<dbReference type="RefSeq" id="WP_093152561.1">
    <property type="nucleotide sequence ID" value="NZ_FNBW01000012.1"/>
</dbReference>
<evidence type="ECO:0000313" key="9">
    <source>
        <dbReference type="Proteomes" id="UP000198615"/>
    </source>
</evidence>
<keyword evidence="9" id="KW-1185">Reference proteome</keyword>
<feature type="domain" description="Amine oxidase" evidence="7">
    <location>
        <begin position="65"/>
        <end position="525"/>
    </location>
</feature>
<keyword evidence="5" id="KW-0073">Auxin biosynthesis</keyword>
<dbReference type="PANTHER" id="PTHR10742">
    <property type="entry name" value="FLAVIN MONOAMINE OXIDASE"/>
    <property type="match status" value="1"/>
</dbReference>
<dbReference type="InterPro" id="IPR050281">
    <property type="entry name" value="Flavin_monoamine_oxidase"/>
</dbReference>
<dbReference type="Gene3D" id="1.20.1440.240">
    <property type="match status" value="1"/>
</dbReference>
<gene>
    <name evidence="8" type="ORF">SAMN05660686_03642</name>
</gene>
<dbReference type="PANTHER" id="PTHR10742:SF410">
    <property type="entry name" value="LYSINE-SPECIFIC HISTONE DEMETHYLASE 2"/>
    <property type="match status" value="1"/>
</dbReference>
<dbReference type="OrthoDB" id="337830at2"/>
<comment type="pathway">
    <text evidence="1">Plant hormone metabolism; auxin biosynthesis.</text>
</comment>
<dbReference type="PROSITE" id="PS51318">
    <property type="entry name" value="TAT"/>
    <property type="match status" value="1"/>
</dbReference>
<dbReference type="Pfam" id="PF01593">
    <property type="entry name" value="Amino_oxidase"/>
    <property type="match status" value="1"/>
</dbReference>
<dbReference type="EMBL" id="FNBW01000012">
    <property type="protein sequence ID" value="SDG19906.1"/>
    <property type="molecule type" value="Genomic_DNA"/>
</dbReference>
<dbReference type="Gene3D" id="3.90.660.10">
    <property type="match status" value="1"/>
</dbReference>
<dbReference type="InterPro" id="IPR036188">
    <property type="entry name" value="FAD/NAD-bd_sf"/>
</dbReference>
<dbReference type="InterPro" id="IPR006311">
    <property type="entry name" value="TAT_signal"/>
</dbReference>
<dbReference type="EC" id="1.13.12.3" evidence="3"/>
<evidence type="ECO:0000259" key="7">
    <source>
        <dbReference type="Pfam" id="PF01593"/>
    </source>
</evidence>
<accession>A0A8G2EZD0</accession>
<proteinExistence type="inferred from homology"/>
<dbReference type="Gene3D" id="3.50.50.60">
    <property type="entry name" value="FAD/NAD(P)-binding domain"/>
    <property type="match status" value="1"/>
</dbReference>
<dbReference type="SUPFAM" id="SSF51905">
    <property type="entry name" value="FAD/NAD(P)-binding domain"/>
    <property type="match status" value="1"/>
</dbReference>
<dbReference type="SUPFAM" id="SSF54373">
    <property type="entry name" value="FAD-linked reductases, C-terminal domain"/>
    <property type="match status" value="1"/>
</dbReference>
<dbReference type="GO" id="GO:0009851">
    <property type="term" value="P:auxin biosynthetic process"/>
    <property type="evidence" value="ECO:0007669"/>
    <property type="project" value="UniProtKB-KW"/>
</dbReference>
<evidence type="ECO:0000256" key="3">
    <source>
        <dbReference type="ARBA" id="ARBA00012535"/>
    </source>
</evidence>
<protein>
    <recommendedName>
        <fullName evidence="4">Tryptophan 2-monooxygenase</fullName>
        <ecNumber evidence="3">1.13.12.3</ecNumber>
    </recommendedName>
</protein>
<organism evidence="8 9">
    <name type="scientific">Thalassobaculum litoreum DSM 18839</name>
    <dbReference type="NCBI Taxonomy" id="1123362"/>
    <lineage>
        <taxon>Bacteria</taxon>
        <taxon>Pseudomonadati</taxon>
        <taxon>Pseudomonadota</taxon>
        <taxon>Alphaproteobacteria</taxon>
        <taxon>Rhodospirillales</taxon>
        <taxon>Thalassobaculaceae</taxon>
        <taxon>Thalassobaculum</taxon>
    </lineage>
</organism>
<evidence type="ECO:0000256" key="6">
    <source>
        <dbReference type="ARBA" id="ARBA00047321"/>
    </source>
</evidence>
<evidence type="ECO:0000256" key="4">
    <source>
        <dbReference type="ARBA" id="ARBA00017871"/>
    </source>
</evidence>
<dbReference type="AlphaFoldDB" id="A0A8G2EZD0"/>